<dbReference type="AlphaFoldDB" id="A0A2M6KA59"/>
<feature type="domain" description="CxxC-x17-CxxC" evidence="2">
    <location>
        <begin position="56"/>
        <end position="90"/>
    </location>
</feature>
<reference evidence="3 4" key="1">
    <citation type="submission" date="2017-09" db="EMBL/GenBank/DDBJ databases">
        <title>Depth-based differentiation of microbial function through sediment-hosted aquifers and enrichment of novel symbionts in the deep terrestrial subsurface.</title>
        <authorList>
            <person name="Probst A.J."/>
            <person name="Ladd B."/>
            <person name="Jarett J.K."/>
            <person name="Geller-Mcgrath D.E."/>
            <person name="Sieber C.M."/>
            <person name="Emerson J.B."/>
            <person name="Anantharaman K."/>
            <person name="Thomas B.C."/>
            <person name="Malmstrom R."/>
            <person name="Stieglmeier M."/>
            <person name="Klingl A."/>
            <person name="Woyke T."/>
            <person name="Ryan C.M."/>
            <person name="Banfield J.F."/>
        </authorList>
    </citation>
    <scope>NUCLEOTIDE SEQUENCE [LARGE SCALE GENOMIC DNA]</scope>
    <source>
        <strain evidence="3">CG11_big_fil_rev_8_21_14_0_20_39_10</strain>
    </source>
</reference>
<feature type="compositionally biased region" description="Basic residues" evidence="1">
    <location>
        <begin position="155"/>
        <end position="179"/>
    </location>
</feature>
<protein>
    <recommendedName>
        <fullName evidence="2">CxxC-x17-CxxC domain-containing protein</fullName>
    </recommendedName>
</protein>
<evidence type="ECO:0000313" key="4">
    <source>
        <dbReference type="Proteomes" id="UP000230869"/>
    </source>
</evidence>
<evidence type="ECO:0000256" key="1">
    <source>
        <dbReference type="SAM" id="MobiDB-lite"/>
    </source>
</evidence>
<feature type="region of interest" description="Disordered" evidence="1">
    <location>
        <begin position="120"/>
        <end position="179"/>
    </location>
</feature>
<organism evidence="3 4">
    <name type="scientific">Candidatus Falkowbacteria bacterium CG11_big_fil_rev_8_21_14_0_20_39_10</name>
    <dbReference type="NCBI Taxonomy" id="1974570"/>
    <lineage>
        <taxon>Bacteria</taxon>
        <taxon>Candidatus Falkowiibacteriota</taxon>
    </lineage>
</organism>
<evidence type="ECO:0000259" key="2">
    <source>
        <dbReference type="Pfam" id="PF23477"/>
    </source>
</evidence>
<dbReference type="Proteomes" id="UP000230869">
    <property type="component" value="Unassembled WGS sequence"/>
</dbReference>
<dbReference type="EMBL" id="PCWW01000005">
    <property type="protein sequence ID" value="PIR14050.1"/>
    <property type="molecule type" value="Genomic_DNA"/>
</dbReference>
<dbReference type="Pfam" id="PF23477">
    <property type="entry name" value="zf_Tbcl_2"/>
    <property type="match status" value="2"/>
</dbReference>
<name>A0A2M6KA59_9BACT</name>
<accession>A0A2M6KA59</accession>
<gene>
    <name evidence="3" type="ORF">COV49_00170</name>
</gene>
<proteinExistence type="predicted"/>
<comment type="caution">
    <text evidence="3">The sequence shown here is derived from an EMBL/GenBank/DDBJ whole genome shotgun (WGS) entry which is preliminary data.</text>
</comment>
<dbReference type="InterPro" id="IPR026363">
    <property type="entry name" value="CxxC-x17-CxxC_dom"/>
</dbReference>
<dbReference type="NCBIfam" id="TIGR04272">
    <property type="entry name" value="cxxc_cxxc_Mbark"/>
    <property type="match status" value="2"/>
</dbReference>
<sequence length="179" mass="19633">MMHGAICDECGKDCEVPFKPTGDKPVYCSDCFKGKRETNPRKFSERDSGRFNSGDKKMYQAVCDECGNNCEVPFNPSGDKPVYCSQCFGQGKKNKSPDQAGRQFEIINAKLDKILKALSPAVPAETSGTKKEKTIPAKSKPAPKAKTTKPNPLKAAKKPSQTKKTTSPKKTKSKPKKKK</sequence>
<feature type="domain" description="CxxC-x17-CxxC" evidence="2">
    <location>
        <begin position="2"/>
        <end position="35"/>
    </location>
</feature>
<evidence type="ECO:0000313" key="3">
    <source>
        <dbReference type="EMBL" id="PIR14050.1"/>
    </source>
</evidence>